<feature type="compositionally biased region" description="Low complexity" evidence="2">
    <location>
        <begin position="525"/>
        <end position="536"/>
    </location>
</feature>
<evidence type="ECO:0000256" key="2">
    <source>
        <dbReference type="SAM" id="MobiDB-lite"/>
    </source>
</evidence>
<reference evidence="3 4" key="1">
    <citation type="submission" date="2019-07" db="EMBL/GenBank/DDBJ databases">
        <title>Annotation for the trematode Paragonimus westermani.</title>
        <authorList>
            <person name="Choi Y.-J."/>
        </authorList>
    </citation>
    <scope>NUCLEOTIDE SEQUENCE [LARGE SCALE GENOMIC DNA]</scope>
    <source>
        <strain evidence="3">180907_Pwestermani</strain>
    </source>
</reference>
<feature type="compositionally biased region" description="Basic and acidic residues" evidence="2">
    <location>
        <begin position="289"/>
        <end position="303"/>
    </location>
</feature>
<keyword evidence="4" id="KW-1185">Reference proteome</keyword>
<feature type="coiled-coil region" evidence="1">
    <location>
        <begin position="786"/>
        <end position="834"/>
    </location>
</feature>
<feature type="region of interest" description="Disordered" evidence="2">
    <location>
        <begin position="276"/>
        <end position="309"/>
    </location>
</feature>
<dbReference type="OrthoDB" id="6288621at2759"/>
<comment type="caution">
    <text evidence="3">The sequence shown here is derived from an EMBL/GenBank/DDBJ whole genome shotgun (WGS) entry which is preliminary data.</text>
</comment>
<organism evidence="3 4">
    <name type="scientific">Paragonimus westermani</name>
    <dbReference type="NCBI Taxonomy" id="34504"/>
    <lineage>
        <taxon>Eukaryota</taxon>
        <taxon>Metazoa</taxon>
        <taxon>Spiralia</taxon>
        <taxon>Lophotrochozoa</taxon>
        <taxon>Platyhelminthes</taxon>
        <taxon>Trematoda</taxon>
        <taxon>Digenea</taxon>
        <taxon>Plagiorchiida</taxon>
        <taxon>Troglotremata</taxon>
        <taxon>Troglotrematidae</taxon>
        <taxon>Paragonimus</taxon>
    </lineage>
</organism>
<feature type="region of interest" description="Disordered" evidence="2">
    <location>
        <begin position="173"/>
        <end position="194"/>
    </location>
</feature>
<feature type="compositionally biased region" description="Polar residues" evidence="2">
    <location>
        <begin position="276"/>
        <end position="285"/>
    </location>
</feature>
<dbReference type="Proteomes" id="UP000699462">
    <property type="component" value="Unassembled WGS sequence"/>
</dbReference>
<keyword evidence="1" id="KW-0175">Coiled coil</keyword>
<name>A0A8T0DR26_9TREM</name>
<sequence>MNDCQINEQLQATSRSQPVNPLSCSVPKCPMYAEIEQANLLQQTIDENSRLREKLEQIQLAHDNQLEEYDQCISQLKNDLNRTQLRVTTLQSALNQELHIKSAENTHLMTDDQIDALQNKNEGVSREHSKLEKLEAEKDALSQQLQAFATEREKLISDNAYLDNLVESLQNQLDGTRATSPTTKYPVESSDPDQSVSCARCLRLLVELRDYRNLYGKLVYHAAKCNDDASTTNSLAEDKGGDCEFNVPDIQCVPPGHKKTRKFECNNSACSKQSLQTNLQSSTGTARRKTGDSDRSTPEKDSPCDSSACLHLSEPETEQSRAAGVNQTDDICGVPNTRFDELRYNEWDGPQETIATSWEDSVLGTTTRSLKFQKGTTCRESQLSKALKQKSVLCRSLYTQNAILVSKLAAMQSRLRVALRAVKLSRVRSAVSEGKKNSLNINKKPTKNISHPTPCGVMNHRLVALMKQNALLRNQLKHSRLEWERKYKQLEVLLQANDVRKQSVFSKSPFTVKRRKSLIKQTATSLHSGQLSQSSSARAKQSEGGEFSDSCSSPEVHCHSHVGNIVSPAREANECDQPCENQVASMNACLPSPLVLAKQRNNCLVQQLRVARATKIGLKRQTIELTVQLKKALNALHQNKHQLERSERIIQHLMGYMHSLDSILKQFEEDSTIYQNDANSGLTAQASPAENCEMIHAKVETVCSKRNPFEFSHTLAVRLRNALRTKQQLWAEMRERVRTSAQQELRRRALIEELRDNLCQSRERQKQIKAELDKKTELVEVARITEDRQRSEIESQRTRLKTLQKEKSRLVHELDSCQEAHNFARSQLAELQRRLITLGLTARTDDSHSVNDCRLAADGVPCERQHVGGVMMSPYEKLFPLINYRFSGLF</sequence>
<evidence type="ECO:0000313" key="3">
    <source>
        <dbReference type="EMBL" id="KAF8570355.1"/>
    </source>
</evidence>
<dbReference type="GO" id="GO:0005200">
    <property type="term" value="F:structural constituent of cytoskeleton"/>
    <property type="evidence" value="ECO:0007669"/>
    <property type="project" value="TreeGrafter"/>
</dbReference>
<feature type="coiled-coil region" evidence="1">
    <location>
        <begin position="41"/>
        <end position="151"/>
    </location>
</feature>
<feature type="compositionally biased region" description="Polar residues" evidence="2">
    <location>
        <begin position="173"/>
        <end position="183"/>
    </location>
</feature>
<dbReference type="PANTHER" id="PTHR47357">
    <property type="entry name" value="COP1-INTERACTIVE PROTEIN 1"/>
    <property type="match status" value="1"/>
</dbReference>
<dbReference type="AlphaFoldDB" id="A0A8T0DR26"/>
<dbReference type="GO" id="GO:0005856">
    <property type="term" value="C:cytoskeleton"/>
    <property type="evidence" value="ECO:0007669"/>
    <property type="project" value="TreeGrafter"/>
</dbReference>
<protein>
    <submittedName>
        <fullName evidence="3">Uncharacterized protein</fullName>
    </submittedName>
</protein>
<gene>
    <name evidence="3" type="ORF">P879_01270</name>
</gene>
<proteinExistence type="predicted"/>
<dbReference type="PANTHER" id="PTHR47357:SF1">
    <property type="entry name" value="SPINDLE POLE BODY COMPONENT 110"/>
    <property type="match status" value="1"/>
</dbReference>
<dbReference type="EMBL" id="JTDF01001195">
    <property type="protein sequence ID" value="KAF8570355.1"/>
    <property type="molecule type" value="Genomic_DNA"/>
</dbReference>
<feature type="region of interest" description="Disordered" evidence="2">
    <location>
        <begin position="523"/>
        <end position="550"/>
    </location>
</feature>
<accession>A0A8T0DR26</accession>
<evidence type="ECO:0000313" key="4">
    <source>
        <dbReference type="Proteomes" id="UP000699462"/>
    </source>
</evidence>
<evidence type="ECO:0000256" key="1">
    <source>
        <dbReference type="SAM" id="Coils"/>
    </source>
</evidence>